<sequence>MKNLLIALCAALYIAMSAPAMAQGTESASTEQTILYVDINKDSAEKMSDLLIGVGAKKAEAIVQYREQNGPFNSAEELVNVPGIGASTLQKNYEAIVVGDI</sequence>
<dbReference type="EMBL" id="VKAD01000001">
    <property type="protein sequence ID" value="TXR53937.1"/>
    <property type="molecule type" value="Genomic_DNA"/>
</dbReference>
<dbReference type="SUPFAM" id="SSF47781">
    <property type="entry name" value="RuvA domain 2-like"/>
    <property type="match status" value="1"/>
</dbReference>
<dbReference type="Pfam" id="PF12836">
    <property type="entry name" value="HHH_3"/>
    <property type="match status" value="1"/>
</dbReference>
<name>A0A5C8Z8E4_9GAMM</name>
<evidence type="ECO:0000256" key="1">
    <source>
        <dbReference type="SAM" id="SignalP"/>
    </source>
</evidence>
<dbReference type="Proteomes" id="UP000321764">
    <property type="component" value="Unassembled WGS sequence"/>
</dbReference>
<evidence type="ECO:0000313" key="3">
    <source>
        <dbReference type="Proteomes" id="UP000321764"/>
    </source>
</evidence>
<gene>
    <name evidence="2" type="ORF">FME95_05130</name>
</gene>
<evidence type="ECO:0000313" key="2">
    <source>
        <dbReference type="EMBL" id="TXR53937.1"/>
    </source>
</evidence>
<dbReference type="PANTHER" id="PTHR21180">
    <property type="entry name" value="ENDONUCLEASE/EXONUCLEASE/PHOSPHATASE FAMILY DOMAIN-CONTAINING PROTEIN 1"/>
    <property type="match status" value="1"/>
</dbReference>
<accession>A0A5C8Z8E4</accession>
<dbReference type="NCBIfam" id="TIGR00426">
    <property type="entry name" value="competence protein ComEA helix-hairpin-helix repeat region"/>
    <property type="match status" value="1"/>
</dbReference>
<dbReference type="GO" id="GO:0015627">
    <property type="term" value="C:type II protein secretion system complex"/>
    <property type="evidence" value="ECO:0007669"/>
    <property type="project" value="TreeGrafter"/>
</dbReference>
<feature type="signal peptide" evidence="1">
    <location>
        <begin position="1"/>
        <end position="22"/>
    </location>
</feature>
<dbReference type="RefSeq" id="WP_147713336.1">
    <property type="nucleotide sequence ID" value="NZ_VKAD01000001.1"/>
</dbReference>
<keyword evidence="1" id="KW-0732">Signal</keyword>
<protein>
    <recommendedName>
        <fullName evidence="4">Helix-hairpin-helix domain-containing protein</fullName>
    </recommendedName>
</protein>
<dbReference type="PANTHER" id="PTHR21180:SF32">
    <property type="entry name" value="ENDONUCLEASE_EXONUCLEASE_PHOSPHATASE FAMILY DOMAIN-CONTAINING PROTEIN 1"/>
    <property type="match status" value="1"/>
</dbReference>
<organism evidence="2 3">
    <name type="scientific">Reinekea thalattae</name>
    <dbReference type="NCBI Taxonomy" id="2593301"/>
    <lineage>
        <taxon>Bacteria</taxon>
        <taxon>Pseudomonadati</taxon>
        <taxon>Pseudomonadota</taxon>
        <taxon>Gammaproteobacteria</taxon>
        <taxon>Oceanospirillales</taxon>
        <taxon>Saccharospirillaceae</taxon>
        <taxon>Reinekea</taxon>
    </lineage>
</organism>
<dbReference type="Gene3D" id="1.10.150.280">
    <property type="entry name" value="AF1531-like domain"/>
    <property type="match status" value="1"/>
</dbReference>
<reference evidence="2 3" key="1">
    <citation type="submission" date="2019-07" db="EMBL/GenBank/DDBJ databases">
        <title>Reinekea sp. strain SSH23 genome sequencing and assembly.</title>
        <authorList>
            <person name="Kim I."/>
        </authorList>
    </citation>
    <scope>NUCLEOTIDE SEQUENCE [LARGE SCALE GENOMIC DNA]</scope>
    <source>
        <strain evidence="2 3">SSH23</strain>
    </source>
</reference>
<dbReference type="GO" id="GO:0015628">
    <property type="term" value="P:protein secretion by the type II secretion system"/>
    <property type="evidence" value="ECO:0007669"/>
    <property type="project" value="TreeGrafter"/>
</dbReference>
<evidence type="ECO:0008006" key="4">
    <source>
        <dbReference type="Google" id="ProtNLM"/>
    </source>
</evidence>
<dbReference type="AlphaFoldDB" id="A0A5C8Z8E4"/>
<dbReference type="OrthoDB" id="7510573at2"/>
<dbReference type="InterPro" id="IPR051675">
    <property type="entry name" value="Endo/Exo/Phosphatase_dom_1"/>
</dbReference>
<dbReference type="InterPro" id="IPR010994">
    <property type="entry name" value="RuvA_2-like"/>
</dbReference>
<feature type="chain" id="PRO_5023106583" description="Helix-hairpin-helix domain-containing protein" evidence="1">
    <location>
        <begin position="23"/>
        <end position="101"/>
    </location>
</feature>
<dbReference type="InterPro" id="IPR004509">
    <property type="entry name" value="Competence_ComEA_HhH"/>
</dbReference>
<comment type="caution">
    <text evidence="2">The sequence shown here is derived from an EMBL/GenBank/DDBJ whole genome shotgun (WGS) entry which is preliminary data.</text>
</comment>
<proteinExistence type="predicted"/>
<keyword evidence="3" id="KW-1185">Reference proteome</keyword>